<gene>
    <name evidence="1" type="ORF">BGO89_11735</name>
</gene>
<name>A0A1M3KXJ0_9BACT</name>
<organism evidence="1 2">
    <name type="scientific">Candidatus Kapaibacterium thiocyanatum</name>
    <dbReference type="NCBI Taxonomy" id="1895771"/>
    <lineage>
        <taxon>Bacteria</taxon>
        <taxon>Pseudomonadati</taxon>
        <taxon>Candidatus Kapaibacteriota</taxon>
        <taxon>Candidatus Kapaibacteriia</taxon>
        <taxon>Candidatus Kapaibacteriales</taxon>
        <taxon>Candidatus Kapaibacteriaceae</taxon>
        <taxon>Candidatus Kapaibacterium</taxon>
    </lineage>
</organism>
<evidence type="ECO:0000313" key="2">
    <source>
        <dbReference type="Proteomes" id="UP000184233"/>
    </source>
</evidence>
<proteinExistence type="predicted"/>
<reference evidence="1 2" key="1">
    <citation type="submission" date="2016-09" db="EMBL/GenBank/DDBJ databases">
        <title>Genome-resolved meta-omics ties microbial dynamics to process performance in biotechnology for thiocyanate degradation.</title>
        <authorList>
            <person name="Kantor R.S."/>
            <person name="Huddy R.J."/>
            <person name="Iyer R."/>
            <person name="Thomas B.C."/>
            <person name="Brown C.T."/>
            <person name="Anantharaman K."/>
            <person name="Tringe S."/>
            <person name="Hettich R.L."/>
            <person name="Harrison S.T."/>
            <person name="Banfield J.F."/>
        </authorList>
    </citation>
    <scope>NUCLEOTIDE SEQUENCE [LARGE SCALE GENOMIC DNA]</scope>
    <source>
        <strain evidence="1">59-99</strain>
    </source>
</reference>
<accession>A0A1M3KXJ0</accession>
<dbReference type="AlphaFoldDB" id="A0A1M3KXJ0"/>
<comment type="caution">
    <text evidence="1">The sequence shown here is derived from an EMBL/GenBank/DDBJ whole genome shotgun (WGS) entry which is preliminary data.</text>
</comment>
<protein>
    <submittedName>
        <fullName evidence="1">Uncharacterized protein</fullName>
    </submittedName>
</protein>
<sequence length="65" mass="7238">MQDRADDVFGQALTHPTVSKKTYSGLRTIRSYSGKGSETNTGDRWGRSPVEIFVTADDYQQQLIG</sequence>
<dbReference type="Proteomes" id="UP000184233">
    <property type="component" value="Unassembled WGS sequence"/>
</dbReference>
<evidence type="ECO:0000313" key="1">
    <source>
        <dbReference type="EMBL" id="OJX57166.1"/>
    </source>
</evidence>
<dbReference type="EMBL" id="MKVH01000024">
    <property type="protein sequence ID" value="OJX57166.1"/>
    <property type="molecule type" value="Genomic_DNA"/>
</dbReference>